<comment type="caution">
    <text evidence="1">The sequence shown here is derived from an EMBL/GenBank/DDBJ whole genome shotgun (WGS) entry which is preliminary data.</text>
</comment>
<dbReference type="AlphaFoldDB" id="A0A9D4UMR9"/>
<reference evidence="1" key="1">
    <citation type="submission" date="2021-01" db="EMBL/GenBank/DDBJ databases">
        <title>Adiantum capillus-veneris genome.</title>
        <authorList>
            <person name="Fang Y."/>
            <person name="Liao Q."/>
        </authorList>
    </citation>
    <scope>NUCLEOTIDE SEQUENCE</scope>
    <source>
        <strain evidence="1">H3</strain>
        <tissue evidence="1">Leaf</tissue>
    </source>
</reference>
<dbReference type="Proteomes" id="UP000886520">
    <property type="component" value="Chromosome 14"/>
</dbReference>
<evidence type="ECO:0000313" key="1">
    <source>
        <dbReference type="EMBL" id="KAI5070800.1"/>
    </source>
</evidence>
<keyword evidence="2" id="KW-1185">Reference proteome</keyword>
<name>A0A9D4UMR9_ADICA</name>
<accession>A0A9D4UMR9</accession>
<evidence type="ECO:0000313" key="2">
    <source>
        <dbReference type="Proteomes" id="UP000886520"/>
    </source>
</evidence>
<proteinExistence type="predicted"/>
<sequence length="165" mass="17959">MHHSLAYKSFCGCSLSKPQTSKRLATTTLSQACALPNSVSAISILHTLAKSLVMECSDGSRSFLPATIASITIPKLYMSVFLLTVPWENQSRTIHPGVSLSPVTTYNMSLCINFDIPKSESFATNPRSNRILRGLMSKCKKACLLSACRYSKPRAIATVQYCGCS</sequence>
<gene>
    <name evidence="1" type="ORF">GOP47_0015143</name>
</gene>
<organism evidence="1 2">
    <name type="scientific">Adiantum capillus-veneris</name>
    <name type="common">Maidenhair fern</name>
    <dbReference type="NCBI Taxonomy" id="13818"/>
    <lineage>
        <taxon>Eukaryota</taxon>
        <taxon>Viridiplantae</taxon>
        <taxon>Streptophyta</taxon>
        <taxon>Embryophyta</taxon>
        <taxon>Tracheophyta</taxon>
        <taxon>Polypodiopsida</taxon>
        <taxon>Polypodiidae</taxon>
        <taxon>Polypodiales</taxon>
        <taxon>Pteridineae</taxon>
        <taxon>Pteridaceae</taxon>
        <taxon>Vittarioideae</taxon>
        <taxon>Adiantum</taxon>
    </lineage>
</organism>
<protein>
    <submittedName>
        <fullName evidence="1">Uncharacterized protein</fullName>
    </submittedName>
</protein>
<dbReference type="EMBL" id="JABFUD020000014">
    <property type="protein sequence ID" value="KAI5070800.1"/>
    <property type="molecule type" value="Genomic_DNA"/>
</dbReference>